<feature type="compositionally biased region" description="Low complexity" evidence="1">
    <location>
        <begin position="165"/>
        <end position="174"/>
    </location>
</feature>
<evidence type="ECO:0000313" key="4">
    <source>
        <dbReference type="Proteomes" id="UP000281738"/>
    </source>
</evidence>
<proteinExistence type="predicted"/>
<dbReference type="Pfam" id="PF04186">
    <property type="entry name" value="FxsA"/>
    <property type="match status" value="1"/>
</dbReference>
<gene>
    <name evidence="3" type="ORF">EDD33_1587</name>
</gene>
<reference evidence="3 4" key="1">
    <citation type="submission" date="2018-11" db="EMBL/GenBank/DDBJ databases">
        <title>Sequencing the genomes of 1000 actinobacteria strains.</title>
        <authorList>
            <person name="Klenk H.-P."/>
        </authorList>
    </citation>
    <scope>NUCLEOTIDE SEQUENCE [LARGE SCALE GENOMIC DNA]</scope>
    <source>
        <strain evidence="3 4">DSM 12652</strain>
    </source>
</reference>
<comment type="caution">
    <text evidence="3">The sequence shown here is derived from an EMBL/GenBank/DDBJ whole genome shotgun (WGS) entry which is preliminary data.</text>
</comment>
<name>A0A3N2CT81_9ACTN</name>
<keyword evidence="2" id="KW-0812">Transmembrane</keyword>
<protein>
    <submittedName>
        <fullName evidence="3">UPF0716 protein FxsA</fullName>
    </submittedName>
</protein>
<feature type="transmembrane region" description="Helical" evidence="2">
    <location>
        <begin position="89"/>
        <end position="114"/>
    </location>
</feature>
<organism evidence="3 4">
    <name type="scientific">Nocardioides aurantiacus</name>
    <dbReference type="NCBI Taxonomy" id="86796"/>
    <lineage>
        <taxon>Bacteria</taxon>
        <taxon>Bacillati</taxon>
        <taxon>Actinomycetota</taxon>
        <taxon>Actinomycetes</taxon>
        <taxon>Propionibacteriales</taxon>
        <taxon>Nocardioidaceae</taxon>
        <taxon>Nocardioides</taxon>
    </lineage>
</organism>
<evidence type="ECO:0000313" key="3">
    <source>
        <dbReference type="EMBL" id="ROR90739.1"/>
    </source>
</evidence>
<sequence length="195" mass="20144">MSAPTPPARRRRFPWWLLGVAFVVVPLVEIWTIIQVGQVIGAWWTLGLLVLSGVVGSWLVKREGARTMRAFRDALSAGRMPHRELADGILILVGGTLMLTPGFVSDVLGILMILPVTRPLGRTVLAGAISRRLVASGGPGLAGGGAGFGFGAGFGTGAGTGSGTRPGSAGTGSADDPRTRRRPGPGDVVRGEVVD</sequence>
<feature type="region of interest" description="Disordered" evidence="1">
    <location>
        <begin position="157"/>
        <end position="195"/>
    </location>
</feature>
<feature type="transmembrane region" description="Helical" evidence="2">
    <location>
        <begin position="40"/>
        <end position="60"/>
    </location>
</feature>
<keyword evidence="2" id="KW-1133">Transmembrane helix</keyword>
<evidence type="ECO:0000256" key="2">
    <source>
        <dbReference type="SAM" id="Phobius"/>
    </source>
</evidence>
<dbReference type="GO" id="GO:0016020">
    <property type="term" value="C:membrane"/>
    <property type="evidence" value="ECO:0007669"/>
    <property type="project" value="InterPro"/>
</dbReference>
<dbReference type="Proteomes" id="UP000281738">
    <property type="component" value="Unassembled WGS sequence"/>
</dbReference>
<dbReference type="RefSeq" id="WP_211332459.1">
    <property type="nucleotide sequence ID" value="NZ_RKHO01000001.1"/>
</dbReference>
<keyword evidence="4" id="KW-1185">Reference proteome</keyword>
<dbReference type="EMBL" id="RKHO01000001">
    <property type="protein sequence ID" value="ROR90739.1"/>
    <property type="molecule type" value="Genomic_DNA"/>
</dbReference>
<accession>A0A3N2CT81</accession>
<evidence type="ECO:0000256" key="1">
    <source>
        <dbReference type="SAM" id="MobiDB-lite"/>
    </source>
</evidence>
<dbReference type="PANTHER" id="PTHR35335:SF1">
    <property type="entry name" value="UPF0716 PROTEIN FXSA"/>
    <property type="match status" value="1"/>
</dbReference>
<dbReference type="InterPro" id="IPR007313">
    <property type="entry name" value="FxsA"/>
</dbReference>
<dbReference type="PANTHER" id="PTHR35335">
    <property type="entry name" value="UPF0716 PROTEIN FXSA"/>
    <property type="match status" value="1"/>
</dbReference>
<keyword evidence="2" id="KW-0472">Membrane</keyword>
<feature type="transmembrane region" description="Helical" evidence="2">
    <location>
        <begin position="15"/>
        <end position="34"/>
    </location>
</feature>
<dbReference type="AlphaFoldDB" id="A0A3N2CT81"/>
<dbReference type="NCBIfam" id="NF008528">
    <property type="entry name" value="PRK11463.1-2"/>
    <property type="match status" value="1"/>
</dbReference>